<sequence length="58" mass="6708">GSPHRLRIRHHPVDRPVGTGRQVDRRLPAHHHDLPHRGRRPRHRPAPQGPADRHRAGL</sequence>
<protein>
    <submittedName>
        <fullName evidence="2">Uncharacterized protein</fullName>
    </submittedName>
</protein>
<reference evidence="2" key="1">
    <citation type="submission" date="2020-02" db="EMBL/GenBank/DDBJ databases">
        <authorList>
            <person name="Meier V. D."/>
        </authorList>
    </citation>
    <scope>NUCLEOTIDE SEQUENCE</scope>
    <source>
        <strain evidence="2">AVDCRST_MAG38</strain>
    </source>
</reference>
<name>A0A6J4SHC2_9ACTN</name>
<feature type="non-terminal residue" evidence="2">
    <location>
        <position position="58"/>
    </location>
</feature>
<feature type="region of interest" description="Disordered" evidence="1">
    <location>
        <begin position="1"/>
        <end position="58"/>
    </location>
</feature>
<dbReference type="AlphaFoldDB" id="A0A6J4SHC2"/>
<organism evidence="2">
    <name type="scientific">uncultured Solirubrobacteraceae bacterium</name>
    <dbReference type="NCBI Taxonomy" id="1162706"/>
    <lineage>
        <taxon>Bacteria</taxon>
        <taxon>Bacillati</taxon>
        <taxon>Actinomycetota</taxon>
        <taxon>Thermoleophilia</taxon>
        <taxon>Solirubrobacterales</taxon>
        <taxon>Solirubrobacteraceae</taxon>
        <taxon>environmental samples</taxon>
    </lineage>
</organism>
<evidence type="ECO:0000256" key="1">
    <source>
        <dbReference type="SAM" id="MobiDB-lite"/>
    </source>
</evidence>
<proteinExistence type="predicted"/>
<feature type="non-terminal residue" evidence="2">
    <location>
        <position position="1"/>
    </location>
</feature>
<accession>A0A6J4SHC2</accession>
<evidence type="ECO:0000313" key="2">
    <source>
        <dbReference type="EMBL" id="CAA9498543.1"/>
    </source>
</evidence>
<feature type="compositionally biased region" description="Basic and acidic residues" evidence="1">
    <location>
        <begin position="22"/>
        <end position="36"/>
    </location>
</feature>
<gene>
    <name evidence="2" type="ORF">AVDCRST_MAG38-3078</name>
</gene>
<feature type="compositionally biased region" description="Basic residues" evidence="1">
    <location>
        <begin position="1"/>
        <end position="12"/>
    </location>
</feature>
<dbReference type="EMBL" id="CADCVJ010000250">
    <property type="protein sequence ID" value="CAA9498543.1"/>
    <property type="molecule type" value="Genomic_DNA"/>
</dbReference>